<name>A0A645F272_9ZZZZ</name>
<evidence type="ECO:0000313" key="1">
    <source>
        <dbReference type="EMBL" id="MPN07602.1"/>
    </source>
</evidence>
<proteinExistence type="predicted"/>
<comment type="caution">
    <text evidence="1">The sequence shown here is derived from an EMBL/GenBank/DDBJ whole genome shotgun (WGS) entry which is preliminary data.</text>
</comment>
<sequence length="65" mass="7020">MPCCGIGRVLVVHLHGETGLAGAAGAIQQDDGDVQRFKLRKHGAVDIAIGKDAVQHIRTQHIRKR</sequence>
<organism evidence="1">
    <name type="scientific">bioreactor metagenome</name>
    <dbReference type="NCBI Taxonomy" id="1076179"/>
    <lineage>
        <taxon>unclassified sequences</taxon>
        <taxon>metagenomes</taxon>
        <taxon>ecological metagenomes</taxon>
    </lineage>
</organism>
<accession>A0A645F272</accession>
<protein>
    <submittedName>
        <fullName evidence="1">Uncharacterized protein</fullName>
    </submittedName>
</protein>
<gene>
    <name evidence="1" type="ORF">SDC9_154873</name>
</gene>
<reference evidence="1" key="1">
    <citation type="submission" date="2019-08" db="EMBL/GenBank/DDBJ databases">
        <authorList>
            <person name="Kucharzyk K."/>
            <person name="Murdoch R.W."/>
            <person name="Higgins S."/>
            <person name="Loffler F."/>
        </authorList>
    </citation>
    <scope>NUCLEOTIDE SEQUENCE</scope>
</reference>
<dbReference type="EMBL" id="VSSQ01053589">
    <property type="protein sequence ID" value="MPN07602.1"/>
    <property type="molecule type" value="Genomic_DNA"/>
</dbReference>
<dbReference type="AlphaFoldDB" id="A0A645F272"/>